<protein>
    <recommendedName>
        <fullName evidence="2">S-layer protein C-terminal domain-containing protein</fullName>
    </recommendedName>
</protein>
<evidence type="ECO:0000313" key="3">
    <source>
        <dbReference type="EMBL" id="APX71919.1"/>
    </source>
</evidence>
<evidence type="ECO:0000259" key="2">
    <source>
        <dbReference type="Pfam" id="PF03217"/>
    </source>
</evidence>
<feature type="signal peptide" evidence="1">
    <location>
        <begin position="1"/>
        <end position="28"/>
    </location>
</feature>
<keyword evidence="4" id="KW-1185">Reference proteome</keyword>
<accession>A0A1P8Q2A8</accession>
<proteinExistence type="predicted"/>
<dbReference type="InterPro" id="IPR024968">
    <property type="entry name" value="SlpA_C_lactobacillus"/>
</dbReference>
<dbReference type="Pfam" id="PF03217">
    <property type="entry name" value="SlpA"/>
    <property type="match status" value="2"/>
</dbReference>
<feature type="chain" id="PRO_5012862750" description="S-layer protein C-terminal domain-containing protein" evidence="1">
    <location>
        <begin position="29"/>
        <end position="338"/>
    </location>
</feature>
<feature type="domain" description="S-layer protein C-terminal" evidence="2">
    <location>
        <begin position="191"/>
        <end position="245"/>
    </location>
</feature>
<organism evidence="3 4">
    <name type="scientific">Companilactobacillus allii</name>
    <dbReference type="NCBI Taxonomy" id="1847728"/>
    <lineage>
        <taxon>Bacteria</taxon>
        <taxon>Bacillati</taxon>
        <taxon>Bacillota</taxon>
        <taxon>Bacilli</taxon>
        <taxon>Lactobacillales</taxon>
        <taxon>Lactobacillaceae</taxon>
        <taxon>Companilactobacillus</taxon>
    </lineage>
</organism>
<dbReference type="EMBL" id="CP019323">
    <property type="protein sequence ID" value="APX71919.1"/>
    <property type="molecule type" value="Genomic_DNA"/>
</dbReference>
<sequence length="338" mass="35374">MKKSIIVSGLLFSGMMLGSVATPAVVNAADDATTTSETEQKTITVRYYLGSPLNTVGTETVSGGVGTTQTLKKIPDGYKLAPNVSSSVKLESSMGDNSNVVLAVVKSTDAKSITANVSYFDNAAQKSVGTESVTGELGASVKLNDIPKGYSLKNASDSSITLVDPNGNGSYSRIVLVQSAVDGVVTSYKGVATTGSVNTSLYDQKGNLIRSRALGANTPWSVDKKLVLDGVTYYRVATNEFVKASDVSITGSDANTNTNTDTDDGTISSATNIQKADRVAVTTTSDAPTYLYTIDGAMIKGRALGGHTPWAVFKMATINGVKMYKVATYEWVKASDVE</sequence>
<dbReference type="RefSeq" id="WP_076614423.1">
    <property type="nucleotide sequence ID" value="NZ_CP019323.1"/>
</dbReference>
<name>A0A1P8Q2A8_9LACO</name>
<reference evidence="4" key="1">
    <citation type="submission" date="2016-12" db="EMBL/GenBank/DDBJ databases">
        <authorList>
            <person name="Jung M.Y."/>
            <person name="Lee S.H."/>
        </authorList>
    </citation>
    <scope>NUCLEOTIDE SEQUENCE [LARGE SCALE GENOMIC DNA]</scope>
    <source>
        <strain evidence="4">WiKim39</strain>
    </source>
</reference>
<dbReference type="AlphaFoldDB" id="A0A1P8Q2A8"/>
<evidence type="ECO:0000256" key="1">
    <source>
        <dbReference type="SAM" id="SignalP"/>
    </source>
</evidence>
<keyword evidence="1" id="KW-0732">Signal</keyword>
<dbReference type="KEGG" id="lalw:BTM29_04825"/>
<gene>
    <name evidence="3" type="ORF">BTM29_04825</name>
</gene>
<evidence type="ECO:0000313" key="4">
    <source>
        <dbReference type="Proteomes" id="UP000187499"/>
    </source>
</evidence>
<feature type="domain" description="S-layer protein C-terminal" evidence="2">
    <location>
        <begin position="271"/>
        <end position="335"/>
    </location>
</feature>
<dbReference type="Proteomes" id="UP000187499">
    <property type="component" value="Chromosome"/>
</dbReference>